<dbReference type="InterPro" id="IPR036770">
    <property type="entry name" value="Ankyrin_rpt-contain_sf"/>
</dbReference>
<reference evidence="2 3" key="1">
    <citation type="submission" date="2021-07" db="EMBL/GenBank/DDBJ databases">
        <title>Genome data of Colletotrichum spaethianum.</title>
        <authorList>
            <person name="Utami Y.D."/>
            <person name="Hiruma K."/>
        </authorList>
    </citation>
    <scope>NUCLEOTIDE SEQUENCE [LARGE SCALE GENOMIC DNA]</scope>
    <source>
        <strain evidence="2 3">MAFF 242679</strain>
    </source>
</reference>
<organism evidence="2 3">
    <name type="scientific">Colletotrichum liriopes</name>
    <dbReference type="NCBI Taxonomy" id="708192"/>
    <lineage>
        <taxon>Eukaryota</taxon>
        <taxon>Fungi</taxon>
        <taxon>Dikarya</taxon>
        <taxon>Ascomycota</taxon>
        <taxon>Pezizomycotina</taxon>
        <taxon>Sordariomycetes</taxon>
        <taxon>Hypocreomycetidae</taxon>
        <taxon>Glomerellales</taxon>
        <taxon>Glomerellaceae</taxon>
        <taxon>Colletotrichum</taxon>
        <taxon>Colletotrichum spaethianum species complex</taxon>
    </lineage>
</organism>
<dbReference type="Pfam" id="PF00023">
    <property type="entry name" value="Ank"/>
    <property type="match status" value="2"/>
</dbReference>
<dbReference type="SUPFAM" id="SSF48403">
    <property type="entry name" value="Ankyrin repeat"/>
    <property type="match status" value="1"/>
</dbReference>
<evidence type="ECO:0000313" key="2">
    <source>
        <dbReference type="EMBL" id="GJC89354.1"/>
    </source>
</evidence>
<protein>
    <recommendedName>
        <fullName evidence="4">Ankyrin repeat protein</fullName>
    </recommendedName>
</protein>
<accession>A0AA37GXX3</accession>
<comment type="caution">
    <text evidence="2">The sequence shown here is derived from an EMBL/GenBank/DDBJ whole genome shotgun (WGS) entry which is preliminary data.</text>
</comment>
<evidence type="ECO:0000313" key="3">
    <source>
        <dbReference type="Proteomes" id="UP001055172"/>
    </source>
</evidence>
<proteinExistence type="predicted"/>
<feature type="compositionally biased region" description="Basic and acidic residues" evidence="1">
    <location>
        <begin position="1"/>
        <end position="23"/>
    </location>
</feature>
<dbReference type="Gene3D" id="1.25.40.20">
    <property type="entry name" value="Ankyrin repeat-containing domain"/>
    <property type="match status" value="1"/>
</dbReference>
<keyword evidence="3" id="KW-1185">Reference proteome</keyword>
<evidence type="ECO:0000256" key="1">
    <source>
        <dbReference type="SAM" id="MobiDB-lite"/>
    </source>
</evidence>
<gene>
    <name evidence="2" type="ORF">ColLi_12192</name>
</gene>
<name>A0AA37GXX3_9PEZI</name>
<dbReference type="InterPro" id="IPR002110">
    <property type="entry name" value="Ankyrin_rpt"/>
</dbReference>
<dbReference type="Proteomes" id="UP001055172">
    <property type="component" value="Unassembled WGS sequence"/>
</dbReference>
<feature type="region of interest" description="Disordered" evidence="1">
    <location>
        <begin position="1"/>
        <end position="112"/>
    </location>
</feature>
<dbReference type="EMBL" id="BPPX01000040">
    <property type="protein sequence ID" value="GJC89354.1"/>
    <property type="molecule type" value="Genomic_DNA"/>
</dbReference>
<sequence length="270" mass="28438">MEPEHLVGESAEAARQDTDPEGREEADDTQADELDHARVDEAGEPNTEGDESHLSHDFGFPLSPDGPPDVPLVEPIGRLPALPSVPGPPSATTPKHSARQAHGLQPPPSTAVAAATSSTLHAAVAAGHDDVVAWLLVNGACTERLVFGLCMCSSPHLRLLFEHALPHRDKSFRSTASSRPCTSSSSSASPSRVAQGPLTCMNYHETPAATPLHLALGHGHESTARLLIRRAPSGTVPITSATASRPSTSRLLLGWWSCCAGFARKLRSCS</sequence>
<evidence type="ECO:0008006" key="4">
    <source>
        <dbReference type="Google" id="ProtNLM"/>
    </source>
</evidence>
<feature type="region of interest" description="Disordered" evidence="1">
    <location>
        <begin position="172"/>
        <end position="193"/>
    </location>
</feature>
<feature type="compositionally biased region" description="Low complexity" evidence="1">
    <location>
        <begin position="173"/>
        <end position="191"/>
    </location>
</feature>
<dbReference type="AlphaFoldDB" id="A0AA37GXX3"/>